<name>A0ABP7VXZ7_9BACI</name>
<gene>
    <name evidence="1" type="ORF">GCM10022410_21690</name>
</gene>
<protein>
    <recommendedName>
        <fullName evidence="3">Sigma factor G inhibitor Gin</fullName>
    </recommendedName>
</protein>
<sequence>MHYCHICETNQSEGMFIYYLYVCDQCQTKMIATDPEDPSYRFFINKLRRMREQPLKS</sequence>
<accession>A0ABP7VXZ7</accession>
<keyword evidence="2" id="KW-1185">Reference proteome</keyword>
<evidence type="ECO:0000313" key="2">
    <source>
        <dbReference type="Proteomes" id="UP001501734"/>
    </source>
</evidence>
<evidence type="ECO:0008006" key="3">
    <source>
        <dbReference type="Google" id="ProtNLM"/>
    </source>
</evidence>
<organism evidence="1 2">
    <name type="scientific">Amphibacillus indicireducens</name>
    <dbReference type="NCBI Taxonomy" id="1076330"/>
    <lineage>
        <taxon>Bacteria</taxon>
        <taxon>Bacillati</taxon>
        <taxon>Bacillota</taxon>
        <taxon>Bacilli</taxon>
        <taxon>Bacillales</taxon>
        <taxon>Bacillaceae</taxon>
        <taxon>Amphibacillus</taxon>
    </lineage>
</organism>
<dbReference type="InterPro" id="IPR019700">
    <property type="entry name" value="Sigma-G_inhibitor_Gin"/>
</dbReference>
<dbReference type="RefSeq" id="WP_344913074.1">
    <property type="nucleotide sequence ID" value="NZ_BAABDL010000118.1"/>
</dbReference>
<proteinExistence type="predicted"/>
<dbReference type="EMBL" id="BAABDL010000118">
    <property type="protein sequence ID" value="GAA4076489.1"/>
    <property type="molecule type" value="Genomic_DNA"/>
</dbReference>
<evidence type="ECO:0000313" key="1">
    <source>
        <dbReference type="EMBL" id="GAA4076489.1"/>
    </source>
</evidence>
<reference evidence="2" key="1">
    <citation type="journal article" date="2019" name="Int. J. Syst. Evol. Microbiol.">
        <title>The Global Catalogue of Microorganisms (GCM) 10K type strain sequencing project: providing services to taxonomists for standard genome sequencing and annotation.</title>
        <authorList>
            <consortium name="The Broad Institute Genomics Platform"/>
            <consortium name="The Broad Institute Genome Sequencing Center for Infectious Disease"/>
            <person name="Wu L."/>
            <person name="Ma J."/>
        </authorList>
    </citation>
    <scope>NUCLEOTIDE SEQUENCE [LARGE SCALE GENOMIC DNA]</scope>
    <source>
        <strain evidence="2">JCM 17250</strain>
    </source>
</reference>
<comment type="caution">
    <text evidence="1">The sequence shown here is derived from an EMBL/GenBank/DDBJ whole genome shotgun (WGS) entry which is preliminary data.</text>
</comment>
<dbReference type="Pfam" id="PF10764">
    <property type="entry name" value="Gin"/>
    <property type="match status" value="1"/>
</dbReference>
<dbReference type="Proteomes" id="UP001501734">
    <property type="component" value="Unassembled WGS sequence"/>
</dbReference>